<accession>A0AA41YVB0</accession>
<name>A0AA41YVB0_9HYPH</name>
<sequence>MTTSRPVLVTGATGGFTIAALKPYAVPIRAMVRRDDVGNLFSVVRGHYSRPDLLSLLIDREPRMHLRGRTRSHRQRATEDGGSASLRRLGFETVRELL</sequence>
<reference evidence="1" key="1">
    <citation type="submission" date="2022-05" db="EMBL/GenBank/DDBJ databases">
        <authorList>
            <person name="Pankratov T."/>
        </authorList>
    </citation>
    <scope>NUCLEOTIDE SEQUENCE</scope>
    <source>
        <strain evidence="1">BP6-180914</strain>
    </source>
</reference>
<keyword evidence="2" id="KW-1185">Reference proteome</keyword>
<comment type="caution">
    <text evidence="1">The sequence shown here is derived from an EMBL/GenBank/DDBJ whole genome shotgun (WGS) entry which is preliminary data.</text>
</comment>
<evidence type="ECO:0000313" key="1">
    <source>
        <dbReference type="EMBL" id="MCW6508784.1"/>
    </source>
</evidence>
<proteinExistence type="predicted"/>
<gene>
    <name evidence="1" type="ORF">M8523_12220</name>
</gene>
<protein>
    <submittedName>
        <fullName evidence="1">Uncharacterized protein</fullName>
    </submittedName>
</protein>
<organism evidence="1 2">
    <name type="scientific">Lichenifustis flavocetrariae</name>
    <dbReference type="NCBI Taxonomy" id="2949735"/>
    <lineage>
        <taxon>Bacteria</taxon>
        <taxon>Pseudomonadati</taxon>
        <taxon>Pseudomonadota</taxon>
        <taxon>Alphaproteobacteria</taxon>
        <taxon>Hyphomicrobiales</taxon>
        <taxon>Lichenihabitantaceae</taxon>
        <taxon>Lichenifustis</taxon>
    </lineage>
</organism>
<dbReference type="Proteomes" id="UP001165667">
    <property type="component" value="Unassembled WGS sequence"/>
</dbReference>
<evidence type="ECO:0000313" key="2">
    <source>
        <dbReference type="Proteomes" id="UP001165667"/>
    </source>
</evidence>
<dbReference type="AlphaFoldDB" id="A0AA41YVB0"/>
<dbReference type="RefSeq" id="WP_282585154.1">
    <property type="nucleotide sequence ID" value="NZ_JAMOIM010000007.1"/>
</dbReference>
<dbReference type="EMBL" id="JAMOIM010000007">
    <property type="protein sequence ID" value="MCW6508784.1"/>
    <property type="molecule type" value="Genomic_DNA"/>
</dbReference>